<evidence type="ECO:0000313" key="3">
    <source>
        <dbReference type="Ensembl" id="ENSOANP00000028161.3"/>
    </source>
</evidence>
<reference evidence="3" key="1">
    <citation type="submission" date="2025-08" db="UniProtKB">
        <authorList>
            <consortium name="Ensembl"/>
        </authorList>
    </citation>
    <scope>IDENTIFICATION</scope>
    <source>
        <strain evidence="3">Glennie</strain>
    </source>
</reference>
<dbReference type="Pfam" id="PF00350">
    <property type="entry name" value="Dynamin_N"/>
    <property type="match status" value="1"/>
</dbReference>
<feature type="region of interest" description="Disordered" evidence="1">
    <location>
        <begin position="39"/>
        <end position="62"/>
    </location>
</feature>
<keyword evidence="4" id="KW-1185">Reference proteome</keyword>
<organism evidence="3 4">
    <name type="scientific">Ornithorhynchus anatinus</name>
    <name type="common">Duckbill platypus</name>
    <dbReference type="NCBI Taxonomy" id="9258"/>
    <lineage>
        <taxon>Eukaryota</taxon>
        <taxon>Metazoa</taxon>
        <taxon>Chordata</taxon>
        <taxon>Craniata</taxon>
        <taxon>Vertebrata</taxon>
        <taxon>Euteleostomi</taxon>
        <taxon>Mammalia</taxon>
        <taxon>Monotremata</taxon>
        <taxon>Ornithorhynchidae</taxon>
        <taxon>Ornithorhynchus</taxon>
    </lineage>
</organism>
<proteinExistence type="predicted"/>
<dbReference type="Bgee" id="ENSOANG00000022083">
    <property type="expression patterns" value="Expressed in ovary and 8 other cell types or tissues"/>
</dbReference>
<dbReference type="eggNOG" id="ENOG502QVUX">
    <property type="taxonomic scope" value="Eukaryota"/>
</dbReference>
<dbReference type="Ensembl" id="ENSOANT00000031959.3">
    <property type="protein sequence ID" value="ENSOANP00000028161.3"/>
    <property type="gene ID" value="ENSOANG00000022083.3"/>
</dbReference>
<reference evidence="3" key="2">
    <citation type="submission" date="2025-09" db="UniProtKB">
        <authorList>
            <consortium name="Ensembl"/>
        </authorList>
    </citation>
    <scope>IDENTIFICATION</scope>
    <source>
        <strain evidence="3">Glennie</strain>
    </source>
</reference>
<dbReference type="AlphaFoldDB" id="F6RPB3"/>
<evidence type="ECO:0000259" key="2">
    <source>
        <dbReference type="Pfam" id="PF00350"/>
    </source>
</evidence>
<dbReference type="InterPro" id="IPR045063">
    <property type="entry name" value="Dynamin_N"/>
</dbReference>
<dbReference type="InParanoid" id="F6RPB3"/>
<sequence length="788" mass="90916">MLYPLEIMLLHCPSLSWRKPQFPAICLPVSVWRMESSSLASPGAEGDDSPMEGSSKRRRRMKDLAFSSDEKEVLKLYEMLESNTRKTLTDIYQKLKQTPNNSSGISYLRSRLSDLTEKPSLEPVYIGLFGSTGSGKSSLLNAIIDKEMFLPVSGESTCTSCLVQVSSGVSDKYEAKIHLLSEQEWEEELRNLKELIVRNETRSGEEEVDECGIVQEAILKLNALYGLEAENKSVDELLRIRIFNAHNIVLKESCAKVLSEQMDQFIRNQSELSEDNERELWPLVNHVEVTLSMSEFLPRGVVLLDIPGTGDFNSKRDLMWKESINKCSAIWIIGDVERIKGGKVHEVLLWEGIKALQKGPCSDIALVITKSDNLNLPVYLRERSQKKQQLNEKVPKNKRDAILERNETLKQIKGRSLRERLKKNLPADAEVFDNPDLVYTVSAAEYWQKKHLDVNETEIPILREKIRSIFLKEKKKMVSEYITEAFGIVSLAEHFNCQENLDTIKESCHENLKRYLKVKIQCLEKDIEKCFDQIKGPLNEGVRNARLSYKRILDDFLYRRRGNQGFHRTLKAVCLKNGVFASKVYHRIDLNEKISQPVYDKIGIVFQNILRTGKDTRSSLKTYLDKMENALKAEIEKVRRKMEARENNGKYQFLSPETQVIFSNLKRTIIKRKVVIFESFTVSVQKDLKLCYEEAAKMKGKNSCEKMKNILREGFERKVKGGMFERARYQMLQELEKLKKDILANLEKDILEMLNLALSQREASRSLPDISKEYEYMQAIYLELEDIA</sequence>
<dbReference type="Gene3D" id="3.40.50.300">
    <property type="entry name" value="P-loop containing nucleotide triphosphate hydrolases"/>
    <property type="match status" value="1"/>
</dbReference>
<dbReference type="InterPro" id="IPR027417">
    <property type="entry name" value="P-loop_NTPase"/>
</dbReference>
<dbReference type="CDD" id="cd00882">
    <property type="entry name" value="Ras_like_GTPase"/>
    <property type="match status" value="1"/>
</dbReference>
<dbReference type="InterPro" id="IPR053082">
    <property type="entry name" value="Nuclear_GTPase_SLIP-GC"/>
</dbReference>
<dbReference type="Proteomes" id="UP000002279">
    <property type="component" value="Unplaced"/>
</dbReference>
<name>F6RPB3_ORNAN</name>
<dbReference type="STRING" id="9258.ENSOANP00000028161"/>
<gene>
    <name evidence="3" type="primary">LOC100682014</name>
</gene>
<feature type="domain" description="Dynamin N-terminal" evidence="2">
    <location>
        <begin position="126"/>
        <end position="333"/>
    </location>
</feature>
<evidence type="ECO:0000256" key="1">
    <source>
        <dbReference type="SAM" id="MobiDB-lite"/>
    </source>
</evidence>
<dbReference type="SUPFAM" id="SSF52540">
    <property type="entry name" value="P-loop containing nucleoside triphosphate hydrolases"/>
    <property type="match status" value="1"/>
</dbReference>
<dbReference type="OMA" id="PRMRFKK"/>
<dbReference type="HOGENOM" id="CLU_019456_0_0_1"/>
<dbReference type="GO" id="GO:0003924">
    <property type="term" value="F:GTPase activity"/>
    <property type="evidence" value="ECO:0000318"/>
    <property type="project" value="GO_Central"/>
</dbReference>
<dbReference type="PANTHER" id="PTHR47308">
    <property type="entry name" value="NUCLEAR GTPASE SLIP-GC"/>
    <property type="match status" value="1"/>
</dbReference>
<dbReference type="PANTHER" id="PTHR47308:SF1">
    <property type="entry name" value="NUCLEAR GTPASE SLIP-GC"/>
    <property type="match status" value="1"/>
</dbReference>
<accession>F6RPB3</accession>
<protein>
    <recommendedName>
        <fullName evidence="2">Dynamin N-terminal domain-containing protein</fullName>
    </recommendedName>
</protein>
<evidence type="ECO:0000313" key="4">
    <source>
        <dbReference type="Proteomes" id="UP000002279"/>
    </source>
</evidence>
<dbReference type="GeneTree" id="ENSGT00940000164057"/>